<gene>
    <name evidence="5" type="ORF">Ana3638_08960</name>
</gene>
<dbReference type="InterPro" id="IPR051081">
    <property type="entry name" value="HTH_MetalResp_TranReg"/>
</dbReference>
<evidence type="ECO:0000256" key="2">
    <source>
        <dbReference type="ARBA" id="ARBA00023125"/>
    </source>
</evidence>
<evidence type="ECO:0000256" key="3">
    <source>
        <dbReference type="ARBA" id="ARBA00023163"/>
    </source>
</evidence>
<dbReference type="SUPFAM" id="SSF46785">
    <property type="entry name" value="Winged helix' DNA-binding domain"/>
    <property type="match status" value="1"/>
</dbReference>
<keyword evidence="3" id="KW-0804">Transcription</keyword>
<evidence type="ECO:0000313" key="5">
    <source>
        <dbReference type="EMBL" id="QHQ60879.1"/>
    </source>
</evidence>
<dbReference type="Gene3D" id="1.10.10.10">
    <property type="entry name" value="Winged helix-like DNA-binding domain superfamily/Winged helix DNA-binding domain"/>
    <property type="match status" value="1"/>
</dbReference>
<name>A0A6P1TL53_9FIRM</name>
<dbReference type="EMBL" id="CP048000">
    <property type="protein sequence ID" value="QHQ60879.1"/>
    <property type="molecule type" value="Genomic_DNA"/>
</dbReference>
<keyword evidence="2" id="KW-0238">DNA-binding</keyword>
<dbReference type="RefSeq" id="WP_161837707.1">
    <property type="nucleotide sequence ID" value="NZ_CP048000.1"/>
</dbReference>
<keyword evidence="1" id="KW-0805">Transcription regulation</keyword>
<dbReference type="GO" id="GO:0003700">
    <property type="term" value="F:DNA-binding transcription factor activity"/>
    <property type="evidence" value="ECO:0007669"/>
    <property type="project" value="InterPro"/>
</dbReference>
<protein>
    <submittedName>
        <fullName evidence="5">Metalloregulator ArsR/SmtB family transcription factor</fullName>
    </submittedName>
</protein>
<keyword evidence="6" id="KW-1185">Reference proteome</keyword>
<dbReference type="InterPro" id="IPR011991">
    <property type="entry name" value="ArsR-like_HTH"/>
</dbReference>
<evidence type="ECO:0000313" key="6">
    <source>
        <dbReference type="Proteomes" id="UP000464314"/>
    </source>
</evidence>
<dbReference type="KEGG" id="anr:Ana3638_08960"/>
<dbReference type="PRINTS" id="PR00778">
    <property type="entry name" value="HTHARSR"/>
</dbReference>
<dbReference type="PROSITE" id="PS50987">
    <property type="entry name" value="HTH_ARSR_2"/>
    <property type="match status" value="1"/>
</dbReference>
<dbReference type="CDD" id="cd00090">
    <property type="entry name" value="HTH_ARSR"/>
    <property type="match status" value="1"/>
</dbReference>
<evidence type="ECO:0000259" key="4">
    <source>
        <dbReference type="PROSITE" id="PS50987"/>
    </source>
</evidence>
<dbReference type="InterPro" id="IPR036388">
    <property type="entry name" value="WH-like_DNA-bd_sf"/>
</dbReference>
<dbReference type="Proteomes" id="UP000464314">
    <property type="component" value="Chromosome"/>
</dbReference>
<accession>A0A6P1TL53</accession>
<dbReference type="SMART" id="SM00418">
    <property type="entry name" value="HTH_ARSR"/>
    <property type="match status" value="1"/>
</dbReference>
<dbReference type="InterPro" id="IPR036390">
    <property type="entry name" value="WH_DNA-bd_sf"/>
</dbReference>
<proteinExistence type="predicted"/>
<dbReference type="AlphaFoldDB" id="A0A6P1TL53"/>
<organism evidence="5 6">
    <name type="scientific">Anaerocolumna sedimenticola</name>
    <dbReference type="NCBI Taxonomy" id="2696063"/>
    <lineage>
        <taxon>Bacteria</taxon>
        <taxon>Bacillati</taxon>
        <taxon>Bacillota</taxon>
        <taxon>Clostridia</taxon>
        <taxon>Lachnospirales</taxon>
        <taxon>Lachnospiraceae</taxon>
        <taxon>Anaerocolumna</taxon>
    </lineage>
</organism>
<dbReference type="NCBIfam" id="NF033788">
    <property type="entry name" value="HTH_metalloreg"/>
    <property type="match status" value="1"/>
</dbReference>
<dbReference type="Pfam" id="PF01022">
    <property type="entry name" value="HTH_5"/>
    <property type="match status" value="1"/>
</dbReference>
<reference evidence="5 6" key="1">
    <citation type="submission" date="2020-01" db="EMBL/GenBank/DDBJ databases">
        <title>Genome analysis of Anaerocolumna sp. CBA3638.</title>
        <authorList>
            <person name="Kim J."/>
            <person name="Roh S.W."/>
        </authorList>
    </citation>
    <scope>NUCLEOTIDE SEQUENCE [LARGE SCALE GENOMIC DNA]</scope>
    <source>
        <strain evidence="5 6">CBA3638</strain>
    </source>
</reference>
<dbReference type="PANTHER" id="PTHR33154:SF33">
    <property type="entry name" value="TRANSCRIPTIONAL REPRESSOR SDPR"/>
    <property type="match status" value="1"/>
</dbReference>
<evidence type="ECO:0000256" key="1">
    <source>
        <dbReference type="ARBA" id="ARBA00023015"/>
    </source>
</evidence>
<feature type="domain" description="HTH arsR-type" evidence="4">
    <location>
        <begin position="1"/>
        <end position="89"/>
    </location>
</feature>
<sequence length="106" mass="12258">MDITMQLKAISDPTRYKIIGLLLERHYCVRILSKKLNISESAVSQHMSVLKEAGIVYGKKLGYHMHYIVKTDTLQRIRDEMSKMLQSAEQSSKEIKNCSCEYSCDR</sequence>
<dbReference type="GO" id="GO:0003677">
    <property type="term" value="F:DNA binding"/>
    <property type="evidence" value="ECO:0007669"/>
    <property type="project" value="UniProtKB-KW"/>
</dbReference>
<dbReference type="InterPro" id="IPR001845">
    <property type="entry name" value="HTH_ArsR_DNA-bd_dom"/>
</dbReference>
<dbReference type="PANTHER" id="PTHR33154">
    <property type="entry name" value="TRANSCRIPTIONAL REGULATOR, ARSR FAMILY"/>
    <property type="match status" value="1"/>
</dbReference>